<sequence length="249" mass="27521">MTLLRIIQRFLLLLLHTLYGIWLSLSIHKRQAPDGVSFPDPQPVARWSARLLDILGVEVIVHGDIPGESGLLVANHVSWLDIPVINSLTGSAFLSKNSIRYWPVIGWFAIASGTLFIRRGKHDAKRISQAIATRLREGRRMAIFPEGTTSDGRQVRRFFPRLFSAAIDTGAPVIPVALCYRVNGQPDTLAPYTRGRSFFRILLGILARPGSQVHVCFSGTLPASEYDRKGLAEASRSVIQAALEDPSLT</sequence>
<dbReference type="PANTHER" id="PTHR10434">
    <property type="entry name" value="1-ACYL-SN-GLYCEROL-3-PHOSPHATE ACYLTRANSFERASE"/>
    <property type="match status" value="1"/>
</dbReference>
<dbReference type="Proteomes" id="UP000031631">
    <property type="component" value="Chromosome"/>
</dbReference>
<name>A0A7U6GH10_9GAMM</name>
<dbReference type="AlphaFoldDB" id="A0A7U6GH10"/>
<dbReference type="SMART" id="SM00563">
    <property type="entry name" value="PlsC"/>
    <property type="match status" value="1"/>
</dbReference>
<accession>A0A7U6GH10</accession>
<evidence type="ECO:0000256" key="1">
    <source>
        <dbReference type="ARBA" id="ARBA00005189"/>
    </source>
</evidence>
<dbReference type="RefSeq" id="WP_041065210.1">
    <property type="nucleotide sequence ID" value="NZ_AP012273.1"/>
</dbReference>
<proteinExistence type="predicted"/>
<comment type="pathway">
    <text evidence="1">Lipid metabolism.</text>
</comment>
<dbReference type="OrthoDB" id="9806880at2"/>
<keyword evidence="5 7" id="KW-0012">Acyltransferase</keyword>
<dbReference type="InterPro" id="IPR002123">
    <property type="entry name" value="Plipid/glycerol_acylTrfase"/>
</dbReference>
<feature type="domain" description="Phospholipid/glycerol acyltransferase" evidence="6">
    <location>
        <begin position="70"/>
        <end position="181"/>
    </location>
</feature>
<evidence type="ECO:0000256" key="3">
    <source>
        <dbReference type="ARBA" id="ARBA00022679"/>
    </source>
</evidence>
<dbReference type="GO" id="GO:0003841">
    <property type="term" value="F:1-acylglycerol-3-phosphate O-acyltransferase activity"/>
    <property type="evidence" value="ECO:0007669"/>
    <property type="project" value="UniProtKB-EC"/>
</dbReference>
<keyword evidence="3 7" id="KW-0808">Transferase</keyword>
<evidence type="ECO:0000256" key="2">
    <source>
        <dbReference type="ARBA" id="ARBA00022516"/>
    </source>
</evidence>
<dbReference type="EMBL" id="AP012273">
    <property type="protein sequence ID" value="BAO43482.1"/>
    <property type="molecule type" value="Genomic_DNA"/>
</dbReference>
<dbReference type="GO" id="GO:0006654">
    <property type="term" value="P:phosphatidic acid biosynthetic process"/>
    <property type="evidence" value="ECO:0007669"/>
    <property type="project" value="TreeGrafter"/>
</dbReference>
<evidence type="ECO:0000313" key="8">
    <source>
        <dbReference type="Proteomes" id="UP000031631"/>
    </source>
</evidence>
<protein>
    <submittedName>
        <fullName evidence="7">1-acyl-sn-glycerol-3-phosphate acyltransferase</fullName>
        <ecNumber evidence="7">2.3.1.51</ecNumber>
    </submittedName>
</protein>
<dbReference type="PANTHER" id="PTHR10434:SF64">
    <property type="entry name" value="1-ACYL-SN-GLYCEROL-3-PHOSPHATE ACYLTRANSFERASE-RELATED"/>
    <property type="match status" value="1"/>
</dbReference>
<evidence type="ECO:0000259" key="6">
    <source>
        <dbReference type="SMART" id="SM00563"/>
    </source>
</evidence>
<reference evidence="7 8" key="1">
    <citation type="journal article" date="2014" name="PLoS ONE">
        <title>Physiological and genomic features of a novel sulfur-oxidizing gammaproteobacterium belonging to a previously uncultivated symbiotic lineage isolated from a hydrothermal vent.</title>
        <authorList>
            <person name="Nunoura T."/>
            <person name="Takaki Y."/>
            <person name="Kazama H."/>
            <person name="Kakuta J."/>
            <person name="Shimamura S."/>
            <person name="Makita H."/>
            <person name="Hirai M."/>
            <person name="Miyazaki M."/>
            <person name="Takai K."/>
        </authorList>
    </citation>
    <scope>NUCLEOTIDE SEQUENCE [LARGE SCALE GENOMIC DNA]</scope>
    <source>
        <strain evidence="7 8">Hiromi1</strain>
    </source>
</reference>
<evidence type="ECO:0000256" key="5">
    <source>
        <dbReference type="ARBA" id="ARBA00023315"/>
    </source>
</evidence>
<evidence type="ECO:0000313" key="7">
    <source>
        <dbReference type="EMBL" id="BAO43482.1"/>
    </source>
</evidence>
<keyword evidence="8" id="KW-1185">Reference proteome</keyword>
<dbReference type="KEGG" id="tbn:TBH_C0537"/>
<evidence type="ECO:0000256" key="4">
    <source>
        <dbReference type="ARBA" id="ARBA00023098"/>
    </source>
</evidence>
<organism evidence="7 8">
    <name type="scientific">Thiolapillus brandeum</name>
    <dbReference type="NCBI Taxonomy" id="1076588"/>
    <lineage>
        <taxon>Bacteria</taxon>
        <taxon>Pseudomonadati</taxon>
        <taxon>Pseudomonadota</taxon>
        <taxon>Gammaproteobacteria</taxon>
        <taxon>Chromatiales</taxon>
        <taxon>Sedimenticolaceae</taxon>
        <taxon>Thiolapillus</taxon>
    </lineage>
</organism>
<dbReference type="CDD" id="cd07989">
    <property type="entry name" value="LPLAT_AGPAT-like"/>
    <property type="match status" value="1"/>
</dbReference>
<dbReference type="Pfam" id="PF01553">
    <property type="entry name" value="Acyltransferase"/>
    <property type="match status" value="1"/>
</dbReference>
<dbReference type="SUPFAM" id="SSF69593">
    <property type="entry name" value="Glycerol-3-phosphate (1)-acyltransferase"/>
    <property type="match status" value="1"/>
</dbReference>
<dbReference type="EC" id="2.3.1.51" evidence="7"/>
<keyword evidence="4" id="KW-0443">Lipid metabolism</keyword>
<gene>
    <name evidence="7" type="ORF">TBH_C0537</name>
</gene>
<keyword evidence="2" id="KW-0444">Lipid biosynthesis</keyword>